<dbReference type="Pfam" id="PF18959">
    <property type="entry name" value="DUF5701"/>
    <property type="match status" value="1"/>
</dbReference>
<gene>
    <name evidence="1" type="ORF">GCM10009831_07800</name>
</gene>
<sequence>MTPPDHPSVSAQADRLVELGVPELGGITAGRLREHAAALEDAVLDGAARDDAARAAAPGPGRPVLAVHPSFVSTARLATLLRRGGRAGFVVVDMSDLAEFTPTDDVRVPDAPLYLVRDVTRDDDMLGWTPTDAHAELARRGRTPLTISEGVSWLLQQPEMLEPGRCFMCIGSRKRKADGALDARTPALWISGGTGRDGRENKGAPKVGWCWANNHHTWLGYASTAGRVGRDSAQSPATET</sequence>
<dbReference type="EMBL" id="BAAAQG010000003">
    <property type="protein sequence ID" value="GAA1701349.1"/>
    <property type="molecule type" value="Genomic_DNA"/>
</dbReference>
<proteinExistence type="predicted"/>
<evidence type="ECO:0000313" key="1">
    <source>
        <dbReference type="EMBL" id="GAA1701349.1"/>
    </source>
</evidence>
<reference evidence="2" key="1">
    <citation type="journal article" date="2019" name="Int. J. Syst. Evol. Microbiol.">
        <title>The Global Catalogue of Microorganisms (GCM) 10K type strain sequencing project: providing services to taxonomists for standard genome sequencing and annotation.</title>
        <authorList>
            <consortium name="The Broad Institute Genomics Platform"/>
            <consortium name="The Broad Institute Genome Sequencing Center for Infectious Disease"/>
            <person name="Wu L."/>
            <person name="Ma J."/>
        </authorList>
    </citation>
    <scope>NUCLEOTIDE SEQUENCE [LARGE SCALE GENOMIC DNA]</scope>
    <source>
        <strain evidence="2">JCM 16002</strain>
    </source>
</reference>
<organism evidence="1 2">
    <name type="scientific">Dietzia cercidiphylli</name>
    <dbReference type="NCBI Taxonomy" id="498199"/>
    <lineage>
        <taxon>Bacteria</taxon>
        <taxon>Bacillati</taxon>
        <taxon>Actinomycetota</taxon>
        <taxon>Actinomycetes</taxon>
        <taxon>Mycobacteriales</taxon>
        <taxon>Dietziaceae</taxon>
        <taxon>Dietzia</taxon>
    </lineage>
</organism>
<protein>
    <submittedName>
        <fullName evidence="1">DUF5701 family protein</fullName>
    </submittedName>
</protein>
<comment type="caution">
    <text evidence="1">The sequence shown here is derived from an EMBL/GenBank/DDBJ whole genome shotgun (WGS) entry which is preliminary data.</text>
</comment>
<evidence type="ECO:0000313" key="2">
    <source>
        <dbReference type="Proteomes" id="UP001500383"/>
    </source>
</evidence>
<dbReference type="InterPro" id="IPR043755">
    <property type="entry name" value="DUF5701"/>
</dbReference>
<accession>A0ABP4UCY2</accession>
<dbReference type="Proteomes" id="UP001500383">
    <property type="component" value="Unassembled WGS sequence"/>
</dbReference>
<name>A0ABP4UCY2_9ACTN</name>
<keyword evidence="2" id="KW-1185">Reference proteome</keyword>